<dbReference type="SUPFAM" id="SSF54197">
    <property type="entry name" value="HIT-like"/>
    <property type="match status" value="1"/>
</dbReference>
<dbReference type="Proteomes" id="UP000730161">
    <property type="component" value="Unassembled WGS sequence"/>
</dbReference>
<comment type="caution">
    <text evidence="1">The sequence shown here is derived from an EMBL/GenBank/DDBJ whole genome shotgun (WGS) entry which is preliminary data.</text>
</comment>
<name>A0A8J7WAR6_9EURY</name>
<keyword evidence="2" id="KW-1185">Reference proteome</keyword>
<gene>
    <name evidence="1" type="ORF">RJ53_07280</name>
</gene>
<dbReference type="InterPro" id="IPR036265">
    <property type="entry name" value="HIT-like_sf"/>
</dbReference>
<organism evidence="1 2">
    <name type="scientific">Methanocalculus chunghsingensis</name>
    <dbReference type="NCBI Taxonomy" id="156457"/>
    <lineage>
        <taxon>Archaea</taxon>
        <taxon>Methanobacteriati</taxon>
        <taxon>Methanobacteriota</taxon>
        <taxon>Stenosarchaea group</taxon>
        <taxon>Methanomicrobia</taxon>
        <taxon>Methanomicrobiales</taxon>
        <taxon>Methanocalculaceae</taxon>
        <taxon>Methanocalculus</taxon>
    </lineage>
</organism>
<dbReference type="EMBL" id="JWHL01000011">
    <property type="protein sequence ID" value="MBR1369303.1"/>
    <property type="molecule type" value="Genomic_DNA"/>
</dbReference>
<evidence type="ECO:0008006" key="3">
    <source>
        <dbReference type="Google" id="ProtNLM"/>
    </source>
</evidence>
<protein>
    <recommendedName>
        <fullName evidence="3">Galactose-1-phosphate uridylyltransferase</fullName>
    </recommendedName>
</protein>
<evidence type="ECO:0000313" key="2">
    <source>
        <dbReference type="Proteomes" id="UP000730161"/>
    </source>
</evidence>
<accession>A0A8J7WAR6</accession>
<evidence type="ECO:0000313" key="1">
    <source>
        <dbReference type="EMBL" id="MBR1369303.1"/>
    </source>
</evidence>
<sequence>MILYRREDATGISCRISPVRGIRAINPVSASLLYQDEVPDCPFCRSRIFTRTEPFCDGDWITRGESVTFPNLYPFADRHTVTVITRAHMVEGFTRNQLSDALIASASSLEHYPGYPSINWNFLPSAGASLLHPHLQGVADSFPTSLCRFYLDASARSPSGDYWKMIREAEEGGPRHLFGDEIFWYANPVPIGECEIRGLLPFRELSDLPPHADELADGILSIIRLFRSFGSVAFNMGILCGKNRSDGDGMHAFCTLIARINPNPDSISDSAFMERIHREPIVMTIPEEIKGVSLF</sequence>
<dbReference type="OrthoDB" id="7650at2157"/>
<reference evidence="1" key="1">
    <citation type="submission" date="2014-12" db="EMBL/GenBank/DDBJ databases">
        <authorList>
            <person name="Huang H.-H."/>
            <person name="Chen S.-C."/>
            <person name="Lai M.-C."/>
        </authorList>
    </citation>
    <scope>NUCLEOTIDE SEQUENCE</scope>
    <source>
        <strain evidence="1">K1F9705b</strain>
    </source>
</reference>
<proteinExistence type="predicted"/>
<dbReference type="AlphaFoldDB" id="A0A8J7WAR6"/>